<gene>
    <name evidence="2" type="ORF">NKR19_g280</name>
</gene>
<evidence type="ECO:0000313" key="2">
    <source>
        <dbReference type="EMBL" id="KAJ9165499.1"/>
    </source>
</evidence>
<proteinExistence type="predicted"/>
<feature type="compositionally biased region" description="Polar residues" evidence="1">
    <location>
        <begin position="1"/>
        <end position="31"/>
    </location>
</feature>
<sequence>MSPASTANCDDTPSWPSNSGRSAKSNASTKGSIAHGSLGGPPETGEATETFSYATTRFLHDDDQPYVPAGIFVPITEPQTFSGSAHRRIDMARKLQTLMVPFAPSGGASGSPVDGHDGMSSDDEGLDAVMEPSSVDESADSDSMLSLWDDEDPMERRSAS</sequence>
<evidence type="ECO:0000256" key="1">
    <source>
        <dbReference type="SAM" id="MobiDB-lite"/>
    </source>
</evidence>
<feature type="region of interest" description="Disordered" evidence="1">
    <location>
        <begin position="102"/>
        <end position="160"/>
    </location>
</feature>
<name>A0AA38W120_9PEZI</name>
<accession>A0AA38W120</accession>
<evidence type="ECO:0000313" key="3">
    <source>
        <dbReference type="Proteomes" id="UP001174691"/>
    </source>
</evidence>
<protein>
    <submittedName>
        <fullName evidence="2">Uncharacterized protein</fullName>
    </submittedName>
</protein>
<dbReference type="Proteomes" id="UP001174691">
    <property type="component" value="Unassembled WGS sequence"/>
</dbReference>
<comment type="caution">
    <text evidence="2">The sequence shown here is derived from an EMBL/GenBank/DDBJ whole genome shotgun (WGS) entry which is preliminary data.</text>
</comment>
<keyword evidence="3" id="KW-1185">Reference proteome</keyword>
<dbReference type="AlphaFoldDB" id="A0AA38W120"/>
<reference evidence="2" key="1">
    <citation type="submission" date="2022-07" db="EMBL/GenBank/DDBJ databases">
        <title>Fungi with potential for degradation of polypropylene.</title>
        <authorList>
            <person name="Gostincar C."/>
        </authorList>
    </citation>
    <scope>NUCLEOTIDE SEQUENCE</scope>
    <source>
        <strain evidence="2">EXF-13287</strain>
    </source>
</reference>
<dbReference type="EMBL" id="JANBVN010000003">
    <property type="protein sequence ID" value="KAJ9165499.1"/>
    <property type="molecule type" value="Genomic_DNA"/>
</dbReference>
<feature type="region of interest" description="Disordered" evidence="1">
    <location>
        <begin position="1"/>
        <end position="56"/>
    </location>
</feature>
<organism evidence="2 3">
    <name type="scientific">Coniochaeta hoffmannii</name>
    <dbReference type="NCBI Taxonomy" id="91930"/>
    <lineage>
        <taxon>Eukaryota</taxon>
        <taxon>Fungi</taxon>
        <taxon>Dikarya</taxon>
        <taxon>Ascomycota</taxon>
        <taxon>Pezizomycotina</taxon>
        <taxon>Sordariomycetes</taxon>
        <taxon>Sordariomycetidae</taxon>
        <taxon>Coniochaetales</taxon>
        <taxon>Coniochaetaceae</taxon>
        <taxon>Coniochaeta</taxon>
    </lineage>
</organism>